<dbReference type="AlphaFoldDB" id="A0A238D600"/>
<dbReference type="Proteomes" id="UP000214566">
    <property type="component" value="Unassembled WGS sequence"/>
</dbReference>
<evidence type="ECO:0000313" key="4">
    <source>
        <dbReference type="Proteomes" id="UP000214566"/>
    </source>
</evidence>
<keyword evidence="4" id="KW-1185">Reference proteome</keyword>
<organism evidence="3 4">
    <name type="scientific">Thiomonas delicata</name>
    <name type="common">Thiomonas cuprina</name>
    <dbReference type="NCBI Taxonomy" id="364030"/>
    <lineage>
        <taxon>Bacteria</taxon>
        <taxon>Pseudomonadati</taxon>
        <taxon>Pseudomonadota</taxon>
        <taxon>Betaproteobacteria</taxon>
        <taxon>Burkholderiales</taxon>
        <taxon>Thiomonas</taxon>
    </lineage>
</organism>
<evidence type="ECO:0000256" key="1">
    <source>
        <dbReference type="SAM" id="MobiDB-lite"/>
    </source>
</evidence>
<dbReference type="InterPro" id="IPR004291">
    <property type="entry name" value="Transposase_IS66_central"/>
</dbReference>
<dbReference type="PANTHER" id="PTHR33678">
    <property type="entry name" value="BLL1576 PROTEIN"/>
    <property type="match status" value="1"/>
</dbReference>
<gene>
    <name evidence="3" type="ORF">THIARS_70346</name>
</gene>
<evidence type="ECO:0000313" key="3">
    <source>
        <dbReference type="EMBL" id="SBP88726.1"/>
    </source>
</evidence>
<dbReference type="EMBL" id="FLMQ01000056">
    <property type="protein sequence ID" value="SBP88726.1"/>
    <property type="molecule type" value="Genomic_DNA"/>
</dbReference>
<accession>A0A238D600</accession>
<name>A0A238D600_THIDL</name>
<protein>
    <recommendedName>
        <fullName evidence="2">Transposase IS66 central domain-containing protein</fullName>
    </recommendedName>
</protein>
<sequence>MYGLEQTLREHSPDTRTAMRQHKSQPLLDALHAWLVRQHPFRSKADATARAIDDTLGRSRALCVLPAMSACQSNNPVGNAIRPLALGC</sequence>
<proteinExistence type="predicted"/>
<dbReference type="Pfam" id="PF03050">
    <property type="entry name" value="DDE_Tnp_IS66"/>
    <property type="match status" value="1"/>
</dbReference>
<feature type="region of interest" description="Disordered" evidence="1">
    <location>
        <begin position="1"/>
        <end position="22"/>
    </location>
</feature>
<dbReference type="InterPro" id="IPR052344">
    <property type="entry name" value="Transposase-related"/>
</dbReference>
<feature type="domain" description="Transposase IS66 central" evidence="2">
    <location>
        <begin position="1"/>
        <end position="87"/>
    </location>
</feature>
<reference evidence="3 4" key="1">
    <citation type="submission" date="2016-06" db="EMBL/GenBank/DDBJ databases">
        <authorList>
            <person name="Kjaerup R.B."/>
            <person name="Dalgaard T.S."/>
            <person name="Juul-Madsen H.R."/>
        </authorList>
    </citation>
    <scope>NUCLEOTIDE SEQUENCE [LARGE SCALE GENOMIC DNA]</scope>
    <source>
        <strain evidence="3 4">DSM 16361</strain>
    </source>
</reference>
<evidence type="ECO:0000259" key="2">
    <source>
        <dbReference type="Pfam" id="PF03050"/>
    </source>
</evidence>